<evidence type="ECO:0000256" key="12">
    <source>
        <dbReference type="PROSITE-ProRule" id="PRU00803"/>
    </source>
</evidence>
<reference evidence="14 15" key="1">
    <citation type="submission" date="2016-07" db="EMBL/GenBank/DDBJ databases">
        <title>Pervasive Adenine N6-methylation of Active Genes in Fungi.</title>
        <authorList>
            <consortium name="DOE Joint Genome Institute"/>
            <person name="Mondo S.J."/>
            <person name="Dannebaum R.O."/>
            <person name="Kuo R.C."/>
            <person name="Labutti K."/>
            <person name="Haridas S."/>
            <person name="Kuo A."/>
            <person name="Salamov A."/>
            <person name="Ahrendt S.R."/>
            <person name="Lipzen A."/>
            <person name="Sullivan W."/>
            <person name="Andreopoulos W.B."/>
            <person name="Clum A."/>
            <person name="Lindquist E."/>
            <person name="Daum C."/>
            <person name="Ramamoorthy G.K."/>
            <person name="Gryganskyi A."/>
            <person name="Culley D."/>
            <person name="Magnuson J.K."/>
            <person name="James T.Y."/>
            <person name="O'Malley M.A."/>
            <person name="Stajich J.E."/>
            <person name="Spatafora J.W."/>
            <person name="Visel A."/>
            <person name="Grigoriev I.V."/>
        </authorList>
    </citation>
    <scope>NUCLEOTIDE SEQUENCE [LARGE SCALE GENOMIC DNA]</scope>
    <source>
        <strain evidence="14 15">NRRL 3301</strain>
    </source>
</reference>
<dbReference type="EC" id="3.1.4.50" evidence="3"/>
<comment type="catalytic activity">
    <reaction evidence="11">
        <text>a 6-(alpha-D-glucosaminyl)-1-(1,2-diacyl-sn-glycero-3-phospho)-1D-myo-inositol + H2O = 6-(alpha-D-glucosaminyl)-1D-myo-inositol + a 1,2-diacyl-sn-glycero-3-phosphate + H(+)</text>
        <dbReference type="Rhea" id="RHEA:10832"/>
        <dbReference type="ChEBI" id="CHEBI:15377"/>
        <dbReference type="ChEBI" id="CHEBI:15378"/>
        <dbReference type="ChEBI" id="CHEBI:57997"/>
        <dbReference type="ChEBI" id="CHEBI:58608"/>
        <dbReference type="ChEBI" id="CHEBI:58700"/>
        <dbReference type="EC" id="3.1.4.50"/>
    </reaction>
</comment>
<keyword evidence="8" id="KW-0378">Hydrolase</keyword>
<dbReference type="Pfam" id="PF01839">
    <property type="entry name" value="FG-GAP"/>
    <property type="match status" value="1"/>
</dbReference>
<evidence type="ECO:0000256" key="9">
    <source>
        <dbReference type="ARBA" id="ARBA00023180"/>
    </source>
</evidence>
<keyword evidence="7" id="KW-0677">Repeat</keyword>
<feature type="repeat" description="FG-GAP" evidence="12">
    <location>
        <begin position="435"/>
        <end position="491"/>
    </location>
</feature>
<comment type="caution">
    <text evidence="14">The sequence shown here is derived from an EMBL/GenBank/DDBJ whole genome shotgun (WGS) entry which is preliminary data.</text>
</comment>
<dbReference type="GO" id="GO:0005615">
    <property type="term" value="C:extracellular space"/>
    <property type="evidence" value="ECO:0007669"/>
    <property type="project" value="TreeGrafter"/>
</dbReference>
<name>A0A1X2G5A0_9FUNG</name>
<dbReference type="InterPro" id="IPR013519">
    <property type="entry name" value="Int_alpha_beta-p"/>
</dbReference>
<dbReference type="Proteomes" id="UP000242146">
    <property type="component" value="Unassembled WGS sequence"/>
</dbReference>
<dbReference type="PROSITE" id="PS51470">
    <property type="entry name" value="FG_GAP"/>
    <property type="match status" value="1"/>
</dbReference>
<evidence type="ECO:0000313" key="15">
    <source>
        <dbReference type="Proteomes" id="UP000242146"/>
    </source>
</evidence>
<dbReference type="PANTHER" id="PTHR23221">
    <property type="entry name" value="GLYCOSYLPHOSPHATIDYLINOSITOL PHOSPHOLIPASE D"/>
    <property type="match status" value="1"/>
</dbReference>
<dbReference type="Gene3D" id="2.130.10.130">
    <property type="entry name" value="Integrin alpha, N-terminal"/>
    <property type="match status" value="2"/>
</dbReference>
<dbReference type="OrthoDB" id="5317514at2759"/>
<protein>
    <recommendedName>
        <fullName evidence="4">Phosphatidylinositol-glycan-specific phospholipase D</fullName>
        <ecNumber evidence="3">3.1.4.50</ecNumber>
    </recommendedName>
    <alternativeName>
        <fullName evidence="10">Glycosyl-phosphatidylinositol-specific phospholipase D</fullName>
    </alternativeName>
</protein>
<accession>A0A1X2G5A0</accession>
<evidence type="ECO:0000313" key="14">
    <source>
        <dbReference type="EMBL" id="ORX45473.1"/>
    </source>
</evidence>
<dbReference type="InterPro" id="IPR029002">
    <property type="entry name" value="PLPC/GPLD1"/>
</dbReference>
<dbReference type="AlphaFoldDB" id="A0A1X2G5A0"/>
<dbReference type="GO" id="GO:0004621">
    <property type="term" value="F:glycosylphosphatidylinositol phospholipase D activity"/>
    <property type="evidence" value="ECO:0007669"/>
    <property type="project" value="UniProtKB-EC"/>
</dbReference>
<evidence type="ECO:0000256" key="5">
    <source>
        <dbReference type="ARBA" id="ARBA00022525"/>
    </source>
</evidence>
<comment type="subcellular location">
    <subcellularLocation>
        <location evidence="1">Secreted</location>
    </subcellularLocation>
</comment>
<dbReference type="EMBL" id="MCGT01000042">
    <property type="protein sequence ID" value="ORX45473.1"/>
    <property type="molecule type" value="Genomic_DNA"/>
</dbReference>
<dbReference type="InterPro" id="IPR028994">
    <property type="entry name" value="Integrin_alpha_N"/>
</dbReference>
<evidence type="ECO:0000256" key="2">
    <source>
        <dbReference type="ARBA" id="ARBA00008652"/>
    </source>
</evidence>
<evidence type="ECO:0000256" key="10">
    <source>
        <dbReference type="ARBA" id="ARBA00029753"/>
    </source>
</evidence>
<dbReference type="PANTHER" id="PTHR23221:SF7">
    <property type="entry name" value="PHOSPHATIDYLINOSITOL-GLYCAN-SPECIFIC PHOSPHOLIPASE D"/>
    <property type="match status" value="1"/>
</dbReference>
<dbReference type="InterPro" id="IPR013517">
    <property type="entry name" value="FG-GAP"/>
</dbReference>
<dbReference type="InterPro" id="IPR001028">
    <property type="entry name" value="Gprt_PLipase_D"/>
</dbReference>
<gene>
    <name evidence="14" type="ORF">DM01DRAFT_1339982</name>
</gene>
<keyword evidence="6" id="KW-0732">Signal</keyword>
<dbReference type="PRINTS" id="PR00718">
    <property type="entry name" value="PHPHLIPASED"/>
</dbReference>
<dbReference type="GO" id="GO:0031012">
    <property type="term" value="C:extracellular matrix"/>
    <property type="evidence" value="ECO:0007669"/>
    <property type="project" value="TreeGrafter"/>
</dbReference>
<evidence type="ECO:0000256" key="6">
    <source>
        <dbReference type="ARBA" id="ARBA00022729"/>
    </source>
</evidence>
<feature type="domain" description="Phospholipase C/D" evidence="13">
    <location>
        <begin position="35"/>
        <end position="169"/>
    </location>
</feature>
<dbReference type="STRING" id="101127.A0A1X2G5A0"/>
<dbReference type="SUPFAM" id="SSF69318">
    <property type="entry name" value="Integrin alpha N-terminal domain"/>
    <property type="match status" value="1"/>
</dbReference>
<keyword evidence="9" id="KW-0325">Glycoprotein</keyword>
<evidence type="ECO:0000256" key="7">
    <source>
        <dbReference type="ARBA" id="ARBA00022737"/>
    </source>
</evidence>
<evidence type="ECO:0000256" key="3">
    <source>
        <dbReference type="ARBA" id="ARBA00012284"/>
    </source>
</evidence>
<evidence type="ECO:0000256" key="8">
    <source>
        <dbReference type="ARBA" id="ARBA00022801"/>
    </source>
</evidence>
<sequence length="678" mass="74853">MHFSPLVWGCGILVHNEVTARSIELFEPTDTVEHEVRHLLLTYPDYSQPGSFFPDWGYQCLGHDSQAENTHWAPFIKASLEYIRDTYPRPWTDDHVKGLVAFVLGILSHDIADVEWHSLNGLPNYFMQVMASMDFGGDIAKAHKVADTGGEAVLRHRSRLDYLSDQWKLPLDDLIRIYQRYYQQRPGAVPPADHVRYCMMRAFAGIKLDVGLVKYLFDFYGAQSPFLVDHMYDYHRGGIQDMAASVTNCYSQAIEILVSGPTNGPLCGSYFDNDVGSRRQHQPRHTSRHQQVLHLPGNSTEEEEWLEQVKATGGDSGVWTIALVNENEAAADDDRTIGSNDEGVLVQQQCATLDSGDRRVDLTIDSSLAGFGHAMVVGDFHGDGRKELVISAPYDGRQDRVMAGSVFVANEQSWKNDQAGFDTHNSTDQYSKHPAWSVSLRGRVAGSRFGWALAVVDLNADGIDDLAVASPFANGGGHVDVYFGQRGVGLASHHHQSLNSTLSWDLDGYGSVLKGVDLDGDGFKDLWVGCPYCSTPQGGAQAGLAQIHYSSRSPVETMSSPSPMPFEHFGWAMTYFATTDMILVGAPGAAYQGPQVGKVHAFKGGVAYWSMTGNSVFGQFGSVLEQWQEKWLIVSSPTEVKRAKRVDGHGLFTHTSALIGRSFAGFLQCELPFLFDRP</sequence>
<dbReference type="Pfam" id="PF00882">
    <property type="entry name" value="Zn_dep_PLPC"/>
    <property type="match status" value="1"/>
</dbReference>
<keyword evidence="5" id="KW-0964">Secreted</keyword>
<evidence type="ECO:0000256" key="11">
    <source>
        <dbReference type="ARBA" id="ARBA00093237"/>
    </source>
</evidence>
<proteinExistence type="inferred from homology"/>
<keyword evidence="15" id="KW-1185">Reference proteome</keyword>
<evidence type="ECO:0000256" key="4">
    <source>
        <dbReference type="ARBA" id="ARBA00015988"/>
    </source>
</evidence>
<comment type="similarity">
    <text evidence="2">Belongs to the GPLD1 family.</text>
</comment>
<dbReference type="SMART" id="SM00191">
    <property type="entry name" value="Int_alpha"/>
    <property type="match status" value="4"/>
</dbReference>
<evidence type="ECO:0000259" key="13">
    <source>
        <dbReference type="Pfam" id="PF00882"/>
    </source>
</evidence>
<organism evidence="14 15">
    <name type="scientific">Hesseltinella vesiculosa</name>
    <dbReference type="NCBI Taxonomy" id="101127"/>
    <lineage>
        <taxon>Eukaryota</taxon>
        <taxon>Fungi</taxon>
        <taxon>Fungi incertae sedis</taxon>
        <taxon>Mucoromycota</taxon>
        <taxon>Mucoromycotina</taxon>
        <taxon>Mucoromycetes</taxon>
        <taxon>Mucorales</taxon>
        <taxon>Cunninghamellaceae</taxon>
        <taxon>Hesseltinella</taxon>
    </lineage>
</organism>
<evidence type="ECO:0000256" key="1">
    <source>
        <dbReference type="ARBA" id="ARBA00004613"/>
    </source>
</evidence>